<dbReference type="Proteomes" id="UP001107960">
    <property type="component" value="Unassembled WGS sequence"/>
</dbReference>
<accession>A0A9Q3UXR0</accession>
<evidence type="ECO:0000313" key="4">
    <source>
        <dbReference type="EMBL" id="MCC9034186.1"/>
    </source>
</evidence>
<protein>
    <submittedName>
        <fullName evidence="7">Helix-turn-helix domain-containing protein</fullName>
    </submittedName>
</protein>
<dbReference type="AlphaFoldDB" id="A0A9Q3UXR0"/>
<comment type="caution">
    <text evidence="7">The sequence shown here is derived from an EMBL/GenBank/DDBJ whole genome shotgun (WGS) entry which is preliminary data.</text>
</comment>
<reference evidence="7" key="1">
    <citation type="submission" date="2021-11" db="EMBL/GenBank/DDBJ databases">
        <title>Description of novel Chryseobacterium species.</title>
        <authorList>
            <person name="Saticioglu I.B."/>
            <person name="Ay H."/>
            <person name="Altun S."/>
            <person name="Duman M."/>
        </authorList>
    </citation>
    <scope>NUCLEOTIDE SEQUENCE</scope>
    <source>
        <strain evidence="7">C-39</strain>
    </source>
</reference>
<evidence type="ECO:0000313" key="1">
    <source>
        <dbReference type="EMBL" id="MCC9033512.1"/>
    </source>
</evidence>
<dbReference type="EMBL" id="JAJJML010000001">
    <property type="protein sequence ID" value="MCC9033529.1"/>
    <property type="molecule type" value="Genomic_DNA"/>
</dbReference>
<dbReference type="EMBL" id="JAJJML010000001">
    <property type="protein sequence ID" value="MCC9034186.1"/>
    <property type="molecule type" value="Genomic_DNA"/>
</dbReference>
<evidence type="ECO:0000313" key="3">
    <source>
        <dbReference type="EMBL" id="MCC9034029.1"/>
    </source>
</evidence>
<dbReference type="EMBL" id="JAJJML010000001">
    <property type="protein sequence ID" value="MCC9034029.1"/>
    <property type="molecule type" value="Genomic_DNA"/>
</dbReference>
<gene>
    <name evidence="1" type="ORF">LNP80_04485</name>
    <name evidence="2" type="ORF">LNP80_04570</name>
    <name evidence="3" type="ORF">LNP80_07105</name>
    <name evidence="4" type="ORF">LNP80_07925</name>
    <name evidence="5" type="ORF">LNP80_09605</name>
    <name evidence="6" type="ORF">LNP80_20060</name>
    <name evidence="7" type="ORF">LNP80_20165</name>
</gene>
<evidence type="ECO:0000313" key="5">
    <source>
        <dbReference type="EMBL" id="MCC9034500.1"/>
    </source>
</evidence>
<organism evidence="7 8">
    <name type="scientific">Chryseobacterium muglaense</name>
    <dbReference type="NCBI Taxonomy" id="2893752"/>
    <lineage>
        <taxon>Bacteria</taxon>
        <taxon>Pseudomonadati</taxon>
        <taxon>Bacteroidota</taxon>
        <taxon>Flavobacteriia</taxon>
        <taxon>Flavobacteriales</taxon>
        <taxon>Weeksellaceae</taxon>
        <taxon>Chryseobacterium group</taxon>
        <taxon>Chryseobacterium</taxon>
    </lineage>
</organism>
<evidence type="ECO:0000313" key="7">
    <source>
        <dbReference type="EMBL" id="MCC9036527.1"/>
    </source>
</evidence>
<name>A0A9Q3UXR0_9FLAO</name>
<evidence type="ECO:0000313" key="2">
    <source>
        <dbReference type="EMBL" id="MCC9033529.1"/>
    </source>
</evidence>
<dbReference type="EMBL" id="JAJJML010000001">
    <property type="protein sequence ID" value="MCC9034500.1"/>
    <property type="molecule type" value="Genomic_DNA"/>
</dbReference>
<dbReference type="EMBL" id="JAJJML010000001">
    <property type="protein sequence ID" value="MCC9033512.1"/>
    <property type="molecule type" value="Genomic_DNA"/>
</dbReference>
<dbReference type="SUPFAM" id="SSF46689">
    <property type="entry name" value="Homeodomain-like"/>
    <property type="match status" value="1"/>
</dbReference>
<proteinExistence type="predicted"/>
<evidence type="ECO:0000313" key="8">
    <source>
        <dbReference type="Proteomes" id="UP001107960"/>
    </source>
</evidence>
<dbReference type="InterPro" id="IPR009057">
    <property type="entry name" value="Homeodomain-like_sf"/>
</dbReference>
<dbReference type="EMBL" id="JAJJML010000001">
    <property type="protein sequence ID" value="MCC9036527.1"/>
    <property type="molecule type" value="Genomic_DNA"/>
</dbReference>
<evidence type="ECO:0000313" key="6">
    <source>
        <dbReference type="EMBL" id="MCC9036511.1"/>
    </source>
</evidence>
<dbReference type="Pfam" id="PF13384">
    <property type="entry name" value="HTH_23"/>
    <property type="match status" value="1"/>
</dbReference>
<dbReference type="EMBL" id="JAJJML010000001">
    <property type="protein sequence ID" value="MCC9036511.1"/>
    <property type="molecule type" value="Genomic_DNA"/>
</dbReference>
<dbReference type="RefSeq" id="WP_229986387.1">
    <property type="nucleotide sequence ID" value="NZ_JAJJML010000001.1"/>
</dbReference>
<sequence length="139" mass="15612">MGRVNTPHLSTVSREELEILQIKSANASLRKRCQLILLKGDGRSSKDVGSILRMSHVSVNSWVKRYKEEGILGLSIKPGRGKKGLLNLEEDKDSILESIKKHRQKVSSAKAEWELVSGKKVSEKTFKRFLKSLVEDING</sequence>